<proteinExistence type="predicted"/>
<dbReference type="EMBL" id="BARW01026209">
    <property type="protein sequence ID" value="GAJ15859.1"/>
    <property type="molecule type" value="Genomic_DNA"/>
</dbReference>
<evidence type="ECO:0000259" key="1">
    <source>
        <dbReference type="Pfam" id="PF07498"/>
    </source>
</evidence>
<sequence length="259" mass="29816">NINDLKQMCRDFELKGYSKLKKTELVDFILDSLAEEELKELLEQKELEIISNEIQIAIKIINGDYRETLSTIKNVNEKNHEIELLFKGFNWEVSSYLSITPENIADPERDCDCRIGSNMGLCSHFWVGFILSLKQNYFKLSDWKLTVLPKDFETKISTIKISATTTSGDKSKGSGKAISMVDESSDDFQLTKHINSRITVYEGKITEILERESDFQGNVTIYYIVSLKDVKFGPQLKKAKDYREEDTIKINDLKLRVSD</sequence>
<evidence type="ECO:0000313" key="2">
    <source>
        <dbReference type="EMBL" id="GAJ15859.1"/>
    </source>
</evidence>
<feature type="non-terminal residue" evidence="2">
    <location>
        <position position="259"/>
    </location>
</feature>
<dbReference type="InterPro" id="IPR011112">
    <property type="entry name" value="Rho-like_N"/>
</dbReference>
<feature type="domain" description="Rho termination factor-like N-terminal" evidence="1">
    <location>
        <begin position="1"/>
        <end position="36"/>
    </location>
</feature>
<dbReference type="AlphaFoldDB" id="X1UEC3"/>
<name>X1UEC3_9ZZZZ</name>
<dbReference type="GO" id="GO:0006353">
    <property type="term" value="P:DNA-templated transcription termination"/>
    <property type="evidence" value="ECO:0007669"/>
    <property type="project" value="InterPro"/>
</dbReference>
<feature type="non-terminal residue" evidence="2">
    <location>
        <position position="1"/>
    </location>
</feature>
<comment type="caution">
    <text evidence="2">The sequence shown here is derived from an EMBL/GenBank/DDBJ whole genome shotgun (WGS) entry which is preliminary data.</text>
</comment>
<protein>
    <recommendedName>
        <fullName evidence="1">Rho termination factor-like N-terminal domain-containing protein</fullName>
    </recommendedName>
</protein>
<dbReference type="Pfam" id="PF07498">
    <property type="entry name" value="Rho_N"/>
    <property type="match status" value="1"/>
</dbReference>
<gene>
    <name evidence="2" type="ORF">S12H4_42788</name>
</gene>
<accession>X1UEC3</accession>
<reference evidence="2" key="1">
    <citation type="journal article" date="2014" name="Front. Microbiol.">
        <title>High frequency of phylogenetically diverse reductive dehalogenase-homologous genes in deep subseafloor sedimentary metagenomes.</title>
        <authorList>
            <person name="Kawai M."/>
            <person name="Futagami T."/>
            <person name="Toyoda A."/>
            <person name="Takaki Y."/>
            <person name="Nishi S."/>
            <person name="Hori S."/>
            <person name="Arai W."/>
            <person name="Tsubouchi T."/>
            <person name="Morono Y."/>
            <person name="Uchiyama I."/>
            <person name="Ito T."/>
            <person name="Fujiyama A."/>
            <person name="Inagaki F."/>
            <person name="Takami H."/>
        </authorList>
    </citation>
    <scope>NUCLEOTIDE SEQUENCE</scope>
    <source>
        <strain evidence="2">Expedition CK06-06</strain>
    </source>
</reference>
<organism evidence="2">
    <name type="scientific">marine sediment metagenome</name>
    <dbReference type="NCBI Taxonomy" id="412755"/>
    <lineage>
        <taxon>unclassified sequences</taxon>
        <taxon>metagenomes</taxon>
        <taxon>ecological metagenomes</taxon>
    </lineage>
</organism>